<dbReference type="PROSITE" id="PS50072">
    <property type="entry name" value="CSA_PPIASE_2"/>
    <property type="match status" value="1"/>
</dbReference>
<dbReference type="Pfam" id="PF00160">
    <property type="entry name" value="Pro_isomerase"/>
    <property type="match status" value="1"/>
</dbReference>
<organism evidence="6 7">
    <name type="scientific">Mus spicilegus</name>
    <name type="common">Mound-building mouse</name>
    <dbReference type="NCBI Taxonomy" id="10103"/>
    <lineage>
        <taxon>Eukaryota</taxon>
        <taxon>Metazoa</taxon>
        <taxon>Chordata</taxon>
        <taxon>Craniata</taxon>
        <taxon>Vertebrata</taxon>
        <taxon>Euteleostomi</taxon>
        <taxon>Mammalia</taxon>
        <taxon>Eutheria</taxon>
        <taxon>Euarchontoglires</taxon>
        <taxon>Glires</taxon>
        <taxon>Rodentia</taxon>
        <taxon>Myomorpha</taxon>
        <taxon>Muroidea</taxon>
        <taxon>Muridae</taxon>
        <taxon>Murinae</taxon>
        <taxon>Mus</taxon>
        <taxon>Mus</taxon>
    </lineage>
</organism>
<dbReference type="PIRSF" id="PIRSF001467">
    <property type="entry name" value="Peptidylpro_ismrse"/>
    <property type="match status" value="1"/>
</dbReference>
<evidence type="ECO:0000313" key="7">
    <source>
        <dbReference type="Proteomes" id="UP000694415"/>
    </source>
</evidence>
<evidence type="ECO:0000256" key="4">
    <source>
        <dbReference type="ARBA" id="ARBA00023235"/>
    </source>
</evidence>
<reference evidence="6" key="2">
    <citation type="submission" date="2025-09" db="UniProtKB">
        <authorList>
            <consortium name="Ensembl"/>
        </authorList>
    </citation>
    <scope>IDENTIFICATION</scope>
</reference>
<accession>A0A8C6H3W9</accession>
<dbReference type="InterPro" id="IPR029000">
    <property type="entry name" value="Cyclophilin-like_dom_sf"/>
</dbReference>
<comment type="catalytic activity">
    <reaction evidence="1">
        <text>[protein]-peptidylproline (omega=180) = [protein]-peptidylproline (omega=0)</text>
        <dbReference type="Rhea" id="RHEA:16237"/>
        <dbReference type="Rhea" id="RHEA-COMP:10747"/>
        <dbReference type="Rhea" id="RHEA-COMP:10748"/>
        <dbReference type="ChEBI" id="CHEBI:83833"/>
        <dbReference type="ChEBI" id="CHEBI:83834"/>
        <dbReference type="EC" id="5.2.1.8"/>
    </reaction>
</comment>
<dbReference type="EC" id="5.2.1.8" evidence="2"/>
<dbReference type="SUPFAM" id="SSF50891">
    <property type="entry name" value="Cyclophilin-like"/>
    <property type="match status" value="1"/>
</dbReference>
<keyword evidence="3" id="KW-0697">Rotamase</keyword>
<dbReference type="Proteomes" id="UP000694415">
    <property type="component" value="Unplaced"/>
</dbReference>
<proteinExistence type="predicted"/>
<evidence type="ECO:0000313" key="6">
    <source>
        <dbReference type="Ensembl" id="ENSMSIP00000015789.1"/>
    </source>
</evidence>
<dbReference type="GeneTree" id="ENSGT00940000154672"/>
<keyword evidence="7" id="KW-1185">Reference proteome</keyword>
<dbReference type="GO" id="GO:0006457">
    <property type="term" value="P:protein folding"/>
    <property type="evidence" value="ECO:0007669"/>
    <property type="project" value="TreeGrafter"/>
</dbReference>
<keyword evidence="4" id="KW-0413">Isomerase</keyword>
<evidence type="ECO:0000256" key="1">
    <source>
        <dbReference type="ARBA" id="ARBA00000971"/>
    </source>
</evidence>
<dbReference type="GO" id="GO:0003755">
    <property type="term" value="F:peptidyl-prolyl cis-trans isomerase activity"/>
    <property type="evidence" value="ECO:0007669"/>
    <property type="project" value="UniProtKB-KW"/>
</dbReference>
<dbReference type="AlphaFoldDB" id="A0A8C6H3W9"/>
<dbReference type="PANTHER" id="PTHR11071">
    <property type="entry name" value="PEPTIDYL-PROLYL CIS-TRANS ISOMERASE"/>
    <property type="match status" value="1"/>
</dbReference>
<dbReference type="Ensembl" id="ENSMSIT00000020035.1">
    <property type="protein sequence ID" value="ENSMSIP00000015789.1"/>
    <property type="gene ID" value="ENSMSIG00000013525.1"/>
</dbReference>
<dbReference type="Gene3D" id="2.40.100.10">
    <property type="entry name" value="Cyclophilin-like"/>
    <property type="match status" value="2"/>
</dbReference>
<feature type="domain" description="PPIase cyclophilin-type" evidence="5">
    <location>
        <begin position="12"/>
        <end position="115"/>
    </location>
</feature>
<evidence type="ECO:0000256" key="2">
    <source>
        <dbReference type="ARBA" id="ARBA00013194"/>
    </source>
</evidence>
<dbReference type="GO" id="GO:0005829">
    <property type="term" value="C:cytosol"/>
    <property type="evidence" value="ECO:0007669"/>
    <property type="project" value="TreeGrafter"/>
</dbReference>
<evidence type="ECO:0000256" key="3">
    <source>
        <dbReference type="ARBA" id="ARBA00023110"/>
    </source>
</evidence>
<dbReference type="InterPro" id="IPR024936">
    <property type="entry name" value="Cyclophilin-type_PPIase"/>
</dbReference>
<sequence>SGAEDALQLQVFFDGDIGGERVGLIVLELFADIVPKTAENFHGGDFSNQNGTGGKSIYGEKFEDENFHYKHDREGLLSMANAGPNTNGSQLFNTTVPTPHLDGKHVVFGQVIKGLGWQGCLKCRSEW</sequence>
<dbReference type="GO" id="GO:0016018">
    <property type="term" value="F:cyclosporin A binding"/>
    <property type="evidence" value="ECO:0007669"/>
    <property type="project" value="TreeGrafter"/>
</dbReference>
<dbReference type="InterPro" id="IPR002130">
    <property type="entry name" value="Cyclophilin-type_PPIase_dom"/>
</dbReference>
<evidence type="ECO:0000259" key="5">
    <source>
        <dbReference type="PROSITE" id="PS50072"/>
    </source>
</evidence>
<reference evidence="6" key="1">
    <citation type="submission" date="2025-08" db="UniProtKB">
        <authorList>
            <consortium name="Ensembl"/>
        </authorList>
    </citation>
    <scope>IDENTIFICATION</scope>
</reference>
<protein>
    <recommendedName>
        <fullName evidence="2">peptidylprolyl isomerase</fullName>
        <ecNumber evidence="2">5.2.1.8</ecNumber>
    </recommendedName>
</protein>
<dbReference type="PANTHER" id="PTHR11071:SF561">
    <property type="entry name" value="PEPTIDYL-PROLYL CIS-TRANS ISOMERASE D-RELATED"/>
    <property type="match status" value="1"/>
</dbReference>
<name>A0A8C6H3W9_MUSSI</name>